<evidence type="ECO:0000313" key="3">
    <source>
        <dbReference type="EMBL" id="MDR7299773.1"/>
    </source>
</evidence>
<accession>A0ABU1ZGS9</accession>
<proteinExistence type="predicted"/>
<feature type="compositionally biased region" description="Low complexity" evidence="1">
    <location>
        <begin position="1"/>
        <end position="14"/>
    </location>
</feature>
<dbReference type="Pfam" id="PF01814">
    <property type="entry name" value="Hemerythrin"/>
    <property type="match status" value="1"/>
</dbReference>
<feature type="domain" description="Hemerythrin-like" evidence="2">
    <location>
        <begin position="26"/>
        <end position="142"/>
    </location>
</feature>
<evidence type="ECO:0000256" key="1">
    <source>
        <dbReference type="SAM" id="MobiDB-lite"/>
    </source>
</evidence>
<dbReference type="InterPro" id="IPR012312">
    <property type="entry name" value="Hemerythrin-like"/>
</dbReference>
<dbReference type="CDD" id="cd12108">
    <property type="entry name" value="Hr-like"/>
    <property type="match status" value="1"/>
</dbReference>
<feature type="region of interest" description="Disordered" evidence="1">
    <location>
        <begin position="1"/>
        <end position="25"/>
    </location>
</feature>
<dbReference type="PANTHER" id="PTHR35585">
    <property type="entry name" value="HHE DOMAIN PROTEIN (AFU_ORTHOLOGUE AFUA_4G00730)"/>
    <property type="match status" value="1"/>
</dbReference>
<dbReference type="Gene3D" id="1.20.120.520">
    <property type="entry name" value="nmb1532 protein domain like"/>
    <property type="match status" value="1"/>
</dbReference>
<evidence type="ECO:0000313" key="4">
    <source>
        <dbReference type="Proteomes" id="UP001180536"/>
    </source>
</evidence>
<gene>
    <name evidence="3" type="ORF">J2X16_005143</name>
</gene>
<comment type="caution">
    <text evidence="3">The sequence shown here is derived from an EMBL/GenBank/DDBJ whole genome shotgun (WGS) entry which is preliminary data.</text>
</comment>
<evidence type="ECO:0000259" key="2">
    <source>
        <dbReference type="Pfam" id="PF01814"/>
    </source>
</evidence>
<dbReference type="PANTHER" id="PTHR35585:SF1">
    <property type="entry name" value="HHE DOMAIN PROTEIN (AFU_ORTHOLOGUE AFUA_4G00730)"/>
    <property type="match status" value="1"/>
</dbReference>
<protein>
    <submittedName>
        <fullName evidence="3">Hemerythrin superfamily protein</fullName>
    </submittedName>
</protein>
<dbReference type="Proteomes" id="UP001180536">
    <property type="component" value="Unassembled WGS sequence"/>
</dbReference>
<dbReference type="EMBL" id="JAVDXQ010000010">
    <property type="protein sequence ID" value="MDR7299773.1"/>
    <property type="molecule type" value="Genomic_DNA"/>
</dbReference>
<sequence length="168" mass="19373">MPTAPTRATASRRSTAPRRTPRPKDAVAMLREDHKKVSALFEEFEKARSDRRKKEIVAAICMELTVHTTLEEEIFYPAFKEALKDKELVPEAHVEHAAVKDLIAQVQDQEPSGEEYDAKVKVMGEFVKHHVKEEQTEMFPKAKKAARLDLVELGQRMEERKQQLMQLH</sequence>
<name>A0ABU1ZGS9_9BURK</name>
<dbReference type="RefSeq" id="WP_056877693.1">
    <property type="nucleotide sequence ID" value="NZ_JAVDXQ010000010.1"/>
</dbReference>
<reference evidence="3 4" key="1">
    <citation type="submission" date="2023-07" db="EMBL/GenBank/DDBJ databases">
        <title>Sorghum-associated microbial communities from plants grown in Nebraska, USA.</title>
        <authorList>
            <person name="Schachtman D."/>
        </authorList>
    </citation>
    <scope>NUCLEOTIDE SEQUENCE [LARGE SCALE GENOMIC DNA]</scope>
    <source>
        <strain evidence="3 4">BE310</strain>
    </source>
</reference>
<keyword evidence="4" id="KW-1185">Reference proteome</keyword>
<organism evidence="3 4">
    <name type="scientific">Pelomonas aquatica</name>
    <dbReference type="NCBI Taxonomy" id="431058"/>
    <lineage>
        <taxon>Bacteria</taxon>
        <taxon>Pseudomonadati</taxon>
        <taxon>Pseudomonadota</taxon>
        <taxon>Betaproteobacteria</taxon>
        <taxon>Burkholderiales</taxon>
        <taxon>Sphaerotilaceae</taxon>
        <taxon>Roseateles</taxon>
    </lineage>
</organism>